<evidence type="ECO:0000313" key="1">
    <source>
        <dbReference type="EMBL" id="GAA5511151.1"/>
    </source>
</evidence>
<accession>A0ABP9W229</accession>
<protein>
    <submittedName>
        <fullName evidence="1">Uncharacterized protein</fullName>
    </submittedName>
</protein>
<evidence type="ECO:0000313" key="2">
    <source>
        <dbReference type="Proteomes" id="UP001416858"/>
    </source>
</evidence>
<proteinExistence type="predicted"/>
<organism evidence="1 2">
    <name type="scientific">Novipirellula caenicola</name>
    <dbReference type="NCBI Taxonomy" id="1536901"/>
    <lineage>
        <taxon>Bacteria</taxon>
        <taxon>Pseudomonadati</taxon>
        <taxon>Planctomycetota</taxon>
        <taxon>Planctomycetia</taxon>
        <taxon>Pirellulales</taxon>
        <taxon>Pirellulaceae</taxon>
        <taxon>Novipirellula</taxon>
    </lineage>
</organism>
<dbReference type="Proteomes" id="UP001416858">
    <property type="component" value="Unassembled WGS sequence"/>
</dbReference>
<sequence length="69" mass="7855">MSGVIPARICQEIRQRANQTRSFSESETLDDACPFDFKTEFFNRSRLLSSGKTLYHSINDLPSDITQIA</sequence>
<comment type="caution">
    <text evidence="1">The sequence shown here is derived from an EMBL/GenBank/DDBJ whole genome shotgun (WGS) entry which is preliminary data.</text>
</comment>
<gene>
    <name evidence="1" type="ORF">Rcae01_06665</name>
</gene>
<reference evidence="1 2" key="1">
    <citation type="submission" date="2024-02" db="EMBL/GenBank/DDBJ databases">
        <title>Rhodopirellula caenicola NBRC 110016.</title>
        <authorList>
            <person name="Ichikawa N."/>
            <person name="Katano-Makiyama Y."/>
            <person name="Hidaka K."/>
        </authorList>
    </citation>
    <scope>NUCLEOTIDE SEQUENCE [LARGE SCALE GENOMIC DNA]</scope>
    <source>
        <strain evidence="1 2">NBRC 110016</strain>
    </source>
</reference>
<keyword evidence="2" id="KW-1185">Reference proteome</keyword>
<name>A0ABP9W229_9BACT</name>
<dbReference type="EMBL" id="BAABRO010000038">
    <property type="protein sequence ID" value="GAA5511151.1"/>
    <property type="molecule type" value="Genomic_DNA"/>
</dbReference>